<protein>
    <recommendedName>
        <fullName evidence="3">Glutamyl-tRNA amidotransferase</fullName>
    </recommendedName>
</protein>
<dbReference type="PANTHER" id="PTHR28055">
    <property type="entry name" value="ALTERED INHERITANCE OF MITOCHONDRIA PROTEIN 41, MITOCHONDRIAL"/>
    <property type="match status" value="1"/>
</dbReference>
<reference evidence="1 2" key="1">
    <citation type="submission" date="2016-10" db="EMBL/GenBank/DDBJ databases">
        <authorList>
            <person name="de Groot N.N."/>
        </authorList>
    </citation>
    <scope>NUCLEOTIDE SEQUENCE [LARGE SCALE GENOMIC DNA]</scope>
    <source>
        <strain evidence="1 2">DSM 22489</strain>
    </source>
</reference>
<dbReference type="InterPro" id="IPR023168">
    <property type="entry name" value="GatB_Yqey_C_2"/>
</dbReference>
<dbReference type="InterPro" id="IPR042184">
    <property type="entry name" value="YqeY/Aim41_N"/>
</dbReference>
<dbReference type="EMBL" id="FNVA01000007">
    <property type="protein sequence ID" value="SEG61620.1"/>
    <property type="molecule type" value="Genomic_DNA"/>
</dbReference>
<dbReference type="AlphaFoldDB" id="A0A1H6BLP3"/>
<dbReference type="Gene3D" id="1.10.1510.10">
    <property type="entry name" value="Uncharacterised protein YqeY/AIM41 PF09424, N-terminal domain"/>
    <property type="match status" value="1"/>
</dbReference>
<dbReference type="GO" id="GO:0016884">
    <property type="term" value="F:carbon-nitrogen ligase activity, with glutamine as amido-N-donor"/>
    <property type="evidence" value="ECO:0007669"/>
    <property type="project" value="InterPro"/>
</dbReference>
<proteinExistence type="predicted"/>
<dbReference type="InterPro" id="IPR019004">
    <property type="entry name" value="YqeY/Aim41"/>
</dbReference>
<keyword evidence="2" id="KW-1185">Reference proteome</keyword>
<sequence>MAQIGDRLQADIITAMKARDEFTLTTLRMVKSALKSKEIDTRKALTDAEEQAILTTMIKQRKDSYEQFTKGGRAELAEKEQREIALIDAYMPKAAGDDEIRSIVEGAVAQITADNGGTKPGAKDMGAVMKVARARSLADGLRVDGGKLSEMIKAALA</sequence>
<dbReference type="Pfam" id="PF09424">
    <property type="entry name" value="YqeY"/>
    <property type="match status" value="1"/>
</dbReference>
<evidence type="ECO:0000313" key="2">
    <source>
        <dbReference type="Proteomes" id="UP000236728"/>
    </source>
</evidence>
<dbReference type="RefSeq" id="WP_103934673.1">
    <property type="nucleotide sequence ID" value="NZ_FNVA01000007.1"/>
</dbReference>
<dbReference type="OrthoDB" id="9794041at2"/>
<dbReference type="InterPro" id="IPR003789">
    <property type="entry name" value="Asn/Gln_tRNA_amidoTrase-B-like"/>
</dbReference>
<gene>
    <name evidence="1" type="ORF">SAMN05421819_3823</name>
</gene>
<evidence type="ECO:0008006" key="3">
    <source>
        <dbReference type="Google" id="ProtNLM"/>
    </source>
</evidence>
<organism evidence="1 2">
    <name type="scientific">Bryocella elongata</name>
    <dbReference type="NCBI Taxonomy" id="863522"/>
    <lineage>
        <taxon>Bacteria</taxon>
        <taxon>Pseudomonadati</taxon>
        <taxon>Acidobacteriota</taxon>
        <taxon>Terriglobia</taxon>
        <taxon>Terriglobales</taxon>
        <taxon>Acidobacteriaceae</taxon>
        <taxon>Bryocella</taxon>
    </lineage>
</organism>
<dbReference type="Gene3D" id="1.10.10.410">
    <property type="match status" value="1"/>
</dbReference>
<evidence type="ECO:0000313" key="1">
    <source>
        <dbReference type="EMBL" id="SEG61620.1"/>
    </source>
</evidence>
<dbReference type="PANTHER" id="PTHR28055:SF1">
    <property type="entry name" value="ALTERED INHERITANCE OF MITOCHONDRIA PROTEIN 41, MITOCHONDRIAL"/>
    <property type="match status" value="1"/>
</dbReference>
<accession>A0A1H6BLP3</accession>
<dbReference type="SUPFAM" id="SSF89095">
    <property type="entry name" value="GatB/YqeY motif"/>
    <property type="match status" value="1"/>
</dbReference>
<dbReference type="Proteomes" id="UP000236728">
    <property type="component" value="Unassembled WGS sequence"/>
</dbReference>
<name>A0A1H6BLP3_9BACT</name>